<name>A0A0B3W055_9FIRM</name>
<evidence type="ECO:0000313" key="2">
    <source>
        <dbReference type="EMBL" id="KHS58514.1"/>
    </source>
</evidence>
<dbReference type="STRING" id="1577792.QX51_02595"/>
<dbReference type="Gene3D" id="1.10.1760.20">
    <property type="match status" value="1"/>
</dbReference>
<reference evidence="2 3" key="1">
    <citation type="submission" date="2014-12" db="EMBL/GenBank/DDBJ databases">
        <title>Draft genome sequence of Terrisporobacter sp. 08-306576, isolated from the blood culture of a bacteremia patient.</title>
        <authorList>
            <person name="Lund L.C."/>
            <person name="Sydenham T.V."/>
            <person name="Hogh S.V."/>
            <person name="Skov M.N."/>
            <person name="Kemp M."/>
            <person name="Justesen U.S."/>
        </authorList>
    </citation>
    <scope>NUCLEOTIDE SEQUENCE [LARGE SCALE GENOMIC DNA]</scope>
    <source>
        <strain evidence="2 3">08-306576</strain>
    </source>
</reference>
<dbReference type="AlphaFoldDB" id="A0A0B3W055"/>
<accession>A0A0B3W055</accession>
<feature type="transmembrane region" description="Helical" evidence="1">
    <location>
        <begin position="72"/>
        <end position="94"/>
    </location>
</feature>
<evidence type="ECO:0000313" key="3">
    <source>
        <dbReference type="Proteomes" id="UP000031189"/>
    </source>
</evidence>
<feature type="transmembrane region" description="Helical" evidence="1">
    <location>
        <begin position="6"/>
        <end position="26"/>
    </location>
</feature>
<feature type="transmembrane region" description="Helical" evidence="1">
    <location>
        <begin position="133"/>
        <end position="158"/>
    </location>
</feature>
<keyword evidence="1" id="KW-0472">Membrane</keyword>
<dbReference type="GO" id="GO:0022857">
    <property type="term" value="F:transmembrane transporter activity"/>
    <property type="evidence" value="ECO:0007669"/>
    <property type="project" value="InterPro"/>
</dbReference>
<dbReference type="EMBL" id="JWHR01000031">
    <property type="protein sequence ID" value="KHS58514.1"/>
    <property type="molecule type" value="Genomic_DNA"/>
</dbReference>
<dbReference type="Pfam" id="PF12822">
    <property type="entry name" value="ECF_trnsprt"/>
    <property type="match status" value="1"/>
</dbReference>
<dbReference type="RefSeq" id="WP_039678348.1">
    <property type="nucleotide sequence ID" value="NZ_JWHR01000031.1"/>
</dbReference>
<dbReference type="Proteomes" id="UP000031189">
    <property type="component" value="Unassembled WGS sequence"/>
</dbReference>
<protein>
    <recommendedName>
        <fullName evidence="4">ECF transporter S component</fullName>
    </recommendedName>
</protein>
<comment type="caution">
    <text evidence="2">The sequence shown here is derived from an EMBL/GenBank/DDBJ whole genome shotgun (WGS) entry which is preliminary data.</text>
</comment>
<keyword evidence="1" id="KW-0812">Transmembrane</keyword>
<feature type="transmembrane region" description="Helical" evidence="1">
    <location>
        <begin position="38"/>
        <end position="66"/>
    </location>
</feature>
<keyword evidence="3" id="KW-1185">Reference proteome</keyword>
<dbReference type="InterPro" id="IPR024529">
    <property type="entry name" value="ECF_trnsprt_substrate-spec"/>
</dbReference>
<keyword evidence="1" id="KW-1133">Transmembrane helix</keyword>
<evidence type="ECO:0000256" key="1">
    <source>
        <dbReference type="SAM" id="Phobius"/>
    </source>
</evidence>
<dbReference type="OrthoDB" id="9815422at2"/>
<evidence type="ECO:0008006" key="4">
    <source>
        <dbReference type="Google" id="ProtNLM"/>
    </source>
</evidence>
<organism evidence="2 3">
    <name type="scientific">Terrisporobacter othiniensis</name>
    <dbReference type="NCBI Taxonomy" id="1577792"/>
    <lineage>
        <taxon>Bacteria</taxon>
        <taxon>Bacillati</taxon>
        <taxon>Bacillota</taxon>
        <taxon>Clostridia</taxon>
        <taxon>Peptostreptococcales</taxon>
        <taxon>Peptostreptococcaceae</taxon>
        <taxon>Terrisporobacter</taxon>
    </lineage>
</organism>
<feature type="transmembrane region" description="Helical" evidence="1">
    <location>
        <begin position="101"/>
        <end position="127"/>
    </location>
</feature>
<proteinExistence type="predicted"/>
<gene>
    <name evidence="2" type="ORF">QX51_02595</name>
</gene>
<sequence>MKTKKLVLSGFFIACGVILPMVFHMFSMGGSVFLPMHIPVLIAGYFLGPIYAAGVGVITPILSGFFTGMPPLVPVMPIMAFELCGYGLISGLVFSKTNKVYLSLIIAMIVGRLFAVLGAFVVSLTLVPQIKPIMYVVGGLTTAIPGMLIQLIFIPILIKLLMNNKEISKAIA</sequence>